<keyword evidence="3" id="KW-1185">Reference proteome</keyword>
<keyword evidence="1" id="KW-0378">Hydrolase</keyword>
<accession>A0ABU7RJ00</accession>
<evidence type="ECO:0008006" key="4">
    <source>
        <dbReference type="Google" id="ProtNLM"/>
    </source>
</evidence>
<sequence length="911" mass="103632">MKVNIKQIIVGILCLLISVVSLAQSKKSVEIILPSTSVPRIKFGAERLQKALEAAGYNTSFIDFSRKHNRKKGVKQISLSLDTTIKIPKEGFILKANNQLTTLTASDPTGVLYGTLELADRIATTKELPQLLDITDAPEMVLRGQCIGLQKPYYLPGRDVYEYPYTPETFPWFYDKQLWVQVLDSMVNNRMNSLYLWNGHPFASLVKLKDYPYAVEVSEETFKKNEEIFTFLTQEADKRGIWVIQMFYNIIVSKPFAEKHNLKTQERERPIIPIIADYTRKSIAAFVEKYPNVGLMVCLGEAMEGVGNDDIEWFTKTIIPGVQDGLKALGKKEEPPIVLRAHDTDAPSVMKAALPLYKNLYTVAKFNGEALTYQRPRGAWAELHQTLSNLGSVHIENVHILANLEPFRYASPKFIQESVIGMHEVMGGNGLHLYPQASYWDWPYSADRVKNGDRLLQIERDWMWYKAWSRYAWKAKRDRRAEIDFWCAQLGHRFGLSKQDANNILIAYEETGEIAPKLLRRFGITDGNRQTLTLGMLMSQLINPYRFGLFELLYECEAPEGEMLITYADKEWNGVPHVGETPVQVIQDVKDHADKAVKAIDAVAAKVSTDKEEFERIRSDVYAYKALAYHFAYKAQAALYVLRYKYSEDLTDLEKALPLLEKSVAYYKELAQLTKETYLYANSMQTQQRKIPLRGANGNYKHWTEVLLPFEKELSHFKHKLDSLKNNNQVKEVAITPLKNASVKLQGDYSWYTIDSLAQPFVDTLVSIKAYSKELKGLKGVQMKWASQIKNGTSLTFTVQKPVKVLVGFFQPQRAAFKRDTTFLKAPELETNASANDYGQAETKIANAIVIPGLPQLHIHSYDFKAGTNTLKLANGVALILGFIDAEAPLQMHDAGLYESGNRKQVDWLFE</sequence>
<protein>
    <recommendedName>
        <fullName evidence="4">Beta-hexosaminidase bacterial type N-terminal domain-containing protein</fullName>
    </recommendedName>
</protein>
<organism evidence="2 3">
    <name type="scientific">Niabella digestorum</name>
    <dbReference type="NCBI Taxonomy" id="3117701"/>
    <lineage>
        <taxon>Bacteria</taxon>
        <taxon>Pseudomonadati</taxon>
        <taxon>Bacteroidota</taxon>
        <taxon>Chitinophagia</taxon>
        <taxon>Chitinophagales</taxon>
        <taxon>Chitinophagaceae</taxon>
        <taxon>Niabella</taxon>
    </lineage>
</organism>
<dbReference type="Proteomes" id="UP001357452">
    <property type="component" value="Unassembled WGS sequence"/>
</dbReference>
<evidence type="ECO:0000313" key="3">
    <source>
        <dbReference type="Proteomes" id="UP001357452"/>
    </source>
</evidence>
<evidence type="ECO:0000313" key="2">
    <source>
        <dbReference type="EMBL" id="MEE6187949.1"/>
    </source>
</evidence>
<gene>
    <name evidence="2" type="ORF">V2H41_11760</name>
</gene>
<reference evidence="2 3" key="1">
    <citation type="submission" date="2024-01" db="EMBL/GenBank/DDBJ databases">
        <title>Niabella digestum sp. nov., isolated from waste digestion system.</title>
        <authorList>
            <person name="Zhang L."/>
        </authorList>
    </citation>
    <scope>NUCLEOTIDE SEQUENCE [LARGE SCALE GENOMIC DNA]</scope>
    <source>
        <strain evidence="2 3">A18</strain>
    </source>
</reference>
<dbReference type="SUPFAM" id="SSF55545">
    <property type="entry name" value="beta-N-acetylhexosaminidase-like domain"/>
    <property type="match status" value="1"/>
</dbReference>
<proteinExistence type="predicted"/>
<dbReference type="Gene3D" id="3.30.379.10">
    <property type="entry name" value="Chitobiase/beta-hexosaminidase domain 2-like"/>
    <property type="match status" value="1"/>
</dbReference>
<evidence type="ECO:0000256" key="1">
    <source>
        <dbReference type="ARBA" id="ARBA00022801"/>
    </source>
</evidence>
<dbReference type="InterPro" id="IPR029018">
    <property type="entry name" value="Hex-like_dom2"/>
</dbReference>
<name>A0ABU7RJ00_9BACT</name>
<dbReference type="RefSeq" id="WP_330975354.1">
    <property type="nucleotide sequence ID" value="NZ_JAZGLY010000007.1"/>
</dbReference>
<comment type="caution">
    <text evidence="2">The sequence shown here is derived from an EMBL/GenBank/DDBJ whole genome shotgun (WGS) entry which is preliminary data.</text>
</comment>
<dbReference type="EMBL" id="JAZGLY010000007">
    <property type="protein sequence ID" value="MEE6187949.1"/>
    <property type="molecule type" value="Genomic_DNA"/>
</dbReference>